<dbReference type="InParanoid" id="C0NUB1"/>
<protein>
    <submittedName>
        <fullName evidence="1">Uncharacterized protein</fullName>
    </submittedName>
</protein>
<dbReference type="EMBL" id="GG663372">
    <property type="protein sequence ID" value="EEH04991.1"/>
    <property type="molecule type" value="Genomic_DNA"/>
</dbReference>
<dbReference type="AlphaFoldDB" id="C0NUB1"/>
<organism evidence="1 2">
    <name type="scientific">Ajellomyces capsulatus (strain G186AR / H82 / ATCC MYA-2454 / RMSCC 2432)</name>
    <name type="common">Darling's disease fungus</name>
    <name type="synonym">Histoplasma capsulatum</name>
    <dbReference type="NCBI Taxonomy" id="447093"/>
    <lineage>
        <taxon>Eukaryota</taxon>
        <taxon>Fungi</taxon>
        <taxon>Dikarya</taxon>
        <taxon>Ascomycota</taxon>
        <taxon>Pezizomycotina</taxon>
        <taxon>Eurotiomycetes</taxon>
        <taxon>Eurotiomycetidae</taxon>
        <taxon>Onygenales</taxon>
        <taxon>Ajellomycetaceae</taxon>
        <taxon>Histoplasma</taxon>
    </lineage>
</organism>
<dbReference type="HOGENOM" id="CLU_1948216_0_0_1"/>
<dbReference type="GeneID" id="69039958"/>
<gene>
    <name evidence="1" type="ORF">HCBG_06942</name>
</gene>
<name>C0NUB1_AJECG</name>
<evidence type="ECO:0000313" key="1">
    <source>
        <dbReference type="EMBL" id="EEH04991.1"/>
    </source>
</evidence>
<dbReference type="Proteomes" id="UP000001631">
    <property type="component" value="Unassembled WGS sequence"/>
</dbReference>
<accession>C0NUB1</accession>
<sequence>MCHLRWLEVTFLPDPVQVKDGHIWDRYLHRPSEVGTGRGSRVKMIKSQKPRTVRSIFPKVSRSAASAEILQHTVQDLVYVLDPGHRAVTRVLNWPDAVSNFPPHDLRPKSHSRLFQKRFNMELPYGCLS</sequence>
<reference evidence="1" key="1">
    <citation type="submission" date="2009-02" db="EMBL/GenBank/DDBJ databases">
        <title>The Genome Sequence of Ajellomyces capsulatus strain G186AR.</title>
        <authorList>
            <consortium name="The Broad Institute Genome Sequencing Platform"/>
            <person name="Champion M."/>
            <person name="Cuomo C."/>
            <person name="Ma L.-J."/>
            <person name="Henn M.R."/>
            <person name="Sil A."/>
            <person name="Goldman B."/>
            <person name="Young S.K."/>
            <person name="Kodira C.D."/>
            <person name="Zeng Q."/>
            <person name="Koehrsen M."/>
            <person name="Alvarado L."/>
            <person name="Berlin A."/>
            <person name="Borenstein D."/>
            <person name="Chen Z."/>
            <person name="Engels R."/>
            <person name="Freedman E."/>
            <person name="Gellesch M."/>
            <person name="Goldberg J."/>
            <person name="Griggs A."/>
            <person name="Gujja S."/>
            <person name="Heiman D."/>
            <person name="Hepburn T."/>
            <person name="Howarth C."/>
            <person name="Jen D."/>
            <person name="Larson L."/>
            <person name="Lewis B."/>
            <person name="Mehta T."/>
            <person name="Park D."/>
            <person name="Pearson M."/>
            <person name="Roberts A."/>
            <person name="Saif S."/>
            <person name="Shea T."/>
            <person name="Shenoy N."/>
            <person name="Sisk P."/>
            <person name="Stolte C."/>
            <person name="Sykes S."/>
            <person name="Walk T."/>
            <person name="White J."/>
            <person name="Yandava C."/>
            <person name="Klein B."/>
            <person name="McEwen J.G."/>
            <person name="Puccia R."/>
            <person name="Goldman G.H."/>
            <person name="Felipe M.S."/>
            <person name="Nino-Vega G."/>
            <person name="San-Blas G."/>
            <person name="Taylor J."/>
            <person name="Mendoza L."/>
            <person name="Galagan J."/>
            <person name="Nusbaum C."/>
            <person name="Birren B."/>
        </authorList>
    </citation>
    <scope>NUCLEOTIDE SEQUENCE</scope>
    <source>
        <strain evidence="1">G186AR</strain>
    </source>
</reference>
<evidence type="ECO:0000313" key="2">
    <source>
        <dbReference type="Proteomes" id="UP000001631"/>
    </source>
</evidence>
<dbReference type="RefSeq" id="XP_045285472.1">
    <property type="nucleotide sequence ID" value="XM_045433991.1"/>
</dbReference>
<keyword evidence="2" id="KW-1185">Reference proteome</keyword>
<proteinExistence type="predicted"/>